<accession>V7I871</accession>
<dbReference type="RefSeq" id="WP_023387433.1">
    <property type="nucleotide sequence ID" value="NZ_AXUN02000105.1"/>
</dbReference>
<keyword evidence="5" id="KW-0233">DNA recombination</keyword>
<keyword evidence="10" id="KW-1185">Reference proteome</keyword>
<dbReference type="PROSITE" id="PS51900">
    <property type="entry name" value="CB"/>
    <property type="match status" value="1"/>
</dbReference>
<dbReference type="InterPro" id="IPR013762">
    <property type="entry name" value="Integrase-like_cat_sf"/>
</dbReference>
<dbReference type="STRING" id="994573.T472_0206240"/>
<name>V7I871_9CLOT</name>
<evidence type="ECO:0000259" key="8">
    <source>
        <dbReference type="PROSITE" id="PS51900"/>
    </source>
</evidence>
<evidence type="ECO:0000256" key="2">
    <source>
        <dbReference type="ARBA" id="ARBA00008857"/>
    </source>
</evidence>
<organism evidence="9 10">
    <name type="scientific">Youngiibacter fragilis 232.1</name>
    <dbReference type="NCBI Taxonomy" id="994573"/>
    <lineage>
        <taxon>Bacteria</taxon>
        <taxon>Bacillati</taxon>
        <taxon>Bacillota</taxon>
        <taxon>Clostridia</taxon>
        <taxon>Eubacteriales</taxon>
        <taxon>Clostridiaceae</taxon>
        <taxon>Youngiibacter</taxon>
    </lineage>
</organism>
<evidence type="ECO:0000256" key="6">
    <source>
        <dbReference type="PROSITE-ProRule" id="PRU01248"/>
    </source>
</evidence>
<comment type="function">
    <text evidence="1">Site-specific tyrosine recombinase, which acts by catalyzing the cutting and rejoining of the recombining DNA molecules.</text>
</comment>
<dbReference type="eggNOG" id="COG4974">
    <property type="taxonomic scope" value="Bacteria"/>
</dbReference>
<dbReference type="Gene3D" id="1.10.443.10">
    <property type="entry name" value="Intergrase catalytic core"/>
    <property type="match status" value="1"/>
</dbReference>
<dbReference type="InterPro" id="IPR011010">
    <property type="entry name" value="DNA_brk_join_enz"/>
</dbReference>
<dbReference type="InterPro" id="IPR044068">
    <property type="entry name" value="CB"/>
</dbReference>
<reference evidence="9 10" key="1">
    <citation type="journal article" date="2014" name="Genome Announc.">
        <title>Genome Sequence of Youngiibacter fragilis, the Type Strain of the Genus Youngiibacter.</title>
        <authorList>
            <person name="Wawrik C.B."/>
            <person name="Callaghan A.V."/>
            <person name="Stamps B.W."/>
            <person name="Wawrik B."/>
        </authorList>
    </citation>
    <scope>NUCLEOTIDE SEQUENCE [LARGE SCALE GENOMIC DNA]</scope>
    <source>
        <strain evidence="9 10">232.1</strain>
    </source>
</reference>
<keyword evidence="4 6" id="KW-0238">DNA-binding</keyword>
<dbReference type="PATRIC" id="fig|994573.3.peg.1166"/>
<comment type="similarity">
    <text evidence="2">Belongs to the 'phage' integrase family.</text>
</comment>
<dbReference type="GO" id="GO:0006310">
    <property type="term" value="P:DNA recombination"/>
    <property type="evidence" value="ECO:0007669"/>
    <property type="project" value="UniProtKB-KW"/>
</dbReference>
<dbReference type="GO" id="GO:0003677">
    <property type="term" value="F:DNA binding"/>
    <property type="evidence" value="ECO:0007669"/>
    <property type="project" value="UniProtKB-UniRule"/>
</dbReference>
<dbReference type="Gene3D" id="1.10.150.130">
    <property type="match status" value="1"/>
</dbReference>
<keyword evidence="3" id="KW-0229">DNA integration</keyword>
<comment type="caution">
    <text evidence="9">The sequence shown here is derived from an EMBL/GenBank/DDBJ whole genome shotgun (WGS) entry which is preliminary data.</text>
</comment>
<evidence type="ECO:0000256" key="4">
    <source>
        <dbReference type="ARBA" id="ARBA00023125"/>
    </source>
</evidence>
<dbReference type="AlphaFoldDB" id="V7I871"/>
<dbReference type="SUPFAM" id="SSF56349">
    <property type="entry name" value="DNA breaking-rejoining enzymes"/>
    <property type="match status" value="1"/>
</dbReference>
<dbReference type="OrthoDB" id="9801717at2"/>
<evidence type="ECO:0000256" key="1">
    <source>
        <dbReference type="ARBA" id="ARBA00003283"/>
    </source>
</evidence>
<feature type="domain" description="Tyr recombinase" evidence="7">
    <location>
        <begin position="125"/>
        <end position="317"/>
    </location>
</feature>
<dbReference type="EMBL" id="AXUN02000105">
    <property type="protein sequence ID" value="ETA81476.1"/>
    <property type="molecule type" value="Genomic_DNA"/>
</dbReference>
<dbReference type="InterPro" id="IPR004107">
    <property type="entry name" value="Integrase_SAM-like_N"/>
</dbReference>
<protein>
    <submittedName>
        <fullName evidence="9">Recombinase</fullName>
    </submittedName>
</protein>
<evidence type="ECO:0000256" key="3">
    <source>
        <dbReference type="ARBA" id="ARBA00022908"/>
    </source>
</evidence>
<dbReference type="PROSITE" id="PS51898">
    <property type="entry name" value="TYR_RECOMBINASE"/>
    <property type="match status" value="1"/>
</dbReference>
<dbReference type="Proteomes" id="UP000017747">
    <property type="component" value="Unassembled WGS sequence"/>
</dbReference>
<dbReference type="GO" id="GO:0015074">
    <property type="term" value="P:DNA integration"/>
    <property type="evidence" value="ECO:0007669"/>
    <property type="project" value="UniProtKB-KW"/>
</dbReference>
<dbReference type="InterPro" id="IPR050090">
    <property type="entry name" value="Tyrosine_recombinase_XerCD"/>
</dbReference>
<dbReference type="Pfam" id="PF00589">
    <property type="entry name" value="Phage_integrase"/>
    <property type="match status" value="1"/>
</dbReference>
<dbReference type="InterPro" id="IPR010998">
    <property type="entry name" value="Integrase_recombinase_N"/>
</dbReference>
<evidence type="ECO:0000313" key="9">
    <source>
        <dbReference type="EMBL" id="ETA81476.1"/>
    </source>
</evidence>
<evidence type="ECO:0000259" key="7">
    <source>
        <dbReference type="PROSITE" id="PS51898"/>
    </source>
</evidence>
<dbReference type="Pfam" id="PF02899">
    <property type="entry name" value="Phage_int_SAM_1"/>
    <property type="match status" value="1"/>
</dbReference>
<sequence length="348" mass="39435">MSKKYGEVLLMLEDFFTNYLTDVKGLSDNSITAYQYAFQLLFQYLLSERGLQPDKVTFQDLSGDTIESFLLYLENERACSVKTRNLRRAAIVSFAKFASKRSFSAALPFYTSISKVPKKREPKKLGFKHFSKEEVTILLKMQDTSRLIGQRDVTLLSLLYATGARAQELCDITLDDITLGSPTRIRLTGKGEKSRVVTIPDNCTAILKEYLRVRNLDLVSETTRGRHLFSSQTHEHMSISCVEGIVKKYVIKAKEQNPQLFRENSYSPHSFRHSIAVHMLEAGDSLVAIKAFLGHSTIATTCIYATVTPELANRYLDERGKPLQDISTINTPPPLSLAMPFLFRKKRP</sequence>
<feature type="domain" description="Core-binding (CB)" evidence="8">
    <location>
        <begin position="10"/>
        <end position="99"/>
    </location>
</feature>
<dbReference type="PANTHER" id="PTHR30349:SF41">
    <property type="entry name" value="INTEGRASE_RECOMBINASE PROTEIN MJ0367-RELATED"/>
    <property type="match status" value="1"/>
</dbReference>
<dbReference type="PANTHER" id="PTHR30349">
    <property type="entry name" value="PHAGE INTEGRASE-RELATED"/>
    <property type="match status" value="1"/>
</dbReference>
<evidence type="ECO:0000313" key="10">
    <source>
        <dbReference type="Proteomes" id="UP000017747"/>
    </source>
</evidence>
<proteinExistence type="inferred from homology"/>
<dbReference type="InterPro" id="IPR002104">
    <property type="entry name" value="Integrase_catalytic"/>
</dbReference>
<evidence type="ECO:0000256" key="5">
    <source>
        <dbReference type="ARBA" id="ARBA00023172"/>
    </source>
</evidence>
<gene>
    <name evidence="9" type="ORF">T472_0206240</name>
</gene>